<comment type="caution">
    <text evidence="1">The sequence shown here is derived from an EMBL/GenBank/DDBJ whole genome shotgun (WGS) entry which is preliminary data.</text>
</comment>
<name>A0ABT7SIF4_9CELL</name>
<sequence>MSASGDSARVVSIGILVGGRTPANRAWVTALHQLMLDVATLREGAVADVNVNGEFHVPGNHLVPDFEGVRTGAFRRADSLLKVQVALPASAQDDPRAALLTSLSKSIDAFEAWAAKRRRDAGVSDLRQLIDRLHGSGP</sequence>
<reference evidence="1 2" key="1">
    <citation type="submission" date="2023-06" db="EMBL/GenBank/DDBJ databases">
        <title>Cellulomonas sp. MW4 Whole genome sequence.</title>
        <authorList>
            <person name="Park S."/>
        </authorList>
    </citation>
    <scope>NUCLEOTIDE SEQUENCE [LARGE SCALE GENOMIC DNA]</scope>
    <source>
        <strain evidence="1 2">MW4</strain>
    </source>
</reference>
<organism evidence="1 2">
    <name type="scientific">Cellulomonas alba</name>
    <dbReference type="NCBI Taxonomy" id="3053467"/>
    <lineage>
        <taxon>Bacteria</taxon>
        <taxon>Bacillati</taxon>
        <taxon>Actinomycetota</taxon>
        <taxon>Actinomycetes</taxon>
        <taxon>Micrococcales</taxon>
        <taxon>Cellulomonadaceae</taxon>
        <taxon>Cellulomonas</taxon>
    </lineage>
</organism>
<dbReference type="Proteomes" id="UP001529338">
    <property type="component" value="Unassembled WGS sequence"/>
</dbReference>
<evidence type="ECO:0000313" key="2">
    <source>
        <dbReference type="Proteomes" id="UP001529338"/>
    </source>
</evidence>
<proteinExistence type="predicted"/>
<accession>A0ABT7SIF4</accession>
<protein>
    <submittedName>
        <fullName evidence="1">Uncharacterized protein</fullName>
    </submittedName>
</protein>
<evidence type="ECO:0000313" key="1">
    <source>
        <dbReference type="EMBL" id="MDM7855844.1"/>
    </source>
</evidence>
<gene>
    <name evidence="1" type="ORF">QRT04_12965</name>
</gene>
<dbReference type="EMBL" id="JAUCGQ010000002">
    <property type="protein sequence ID" value="MDM7855844.1"/>
    <property type="molecule type" value="Genomic_DNA"/>
</dbReference>
<keyword evidence="2" id="KW-1185">Reference proteome</keyword>
<dbReference type="RefSeq" id="WP_289455866.1">
    <property type="nucleotide sequence ID" value="NZ_JAUCGQ010000002.1"/>
</dbReference>